<feature type="transmembrane region" description="Helical" evidence="10">
    <location>
        <begin position="211"/>
        <end position="243"/>
    </location>
</feature>
<comment type="caution">
    <text evidence="12">The sequence shown here is derived from an EMBL/GenBank/DDBJ whole genome shotgun (WGS) entry which is preliminary data.</text>
</comment>
<feature type="transmembrane region" description="Helical" evidence="10">
    <location>
        <begin position="393"/>
        <end position="412"/>
    </location>
</feature>
<dbReference type="EMBL" id="JABBWD010000001">
    <property type="protein sequence ID" value="KAG1783551.1"/>
    <property type="molecule type" value="Genomic_DNA"/>
</dbReference>
<reference evidence="12" key="1">
    <citation type="journal article" date="2020" name="New Phytol.">
        <title>Comparative genomics reveals dynamic genome evolution in host specialist ectomycorrhizal fungi.</title>
        <authorList>
            <person name="Lofgren L.A."/>
            <person name="Nguyen N.H."/>
            <person name="Vilgalys R."/>
            <person name="Ruytinx J."/>
            <person name="Liao H.L."/>
            <person name="Branco S."/>
            <person name="Kuo A."/>
            <person name="LaButti K."/>
            <person name="Lipzen A."/>
            <person name="Andreopoulos W."/>
            <person name="Pangilinan J."/>
            <person name="Riley R."/>
            <person name="Hundley H."/>
            <person name="Na H."/>
            <person name="Barry K."/>
            <person name="Grigoriev I.V."/>
            <person name="Stajich J.E."/>
            <person name="Kennedy P.G."/>
        </authorList>
    </citation>
    <scope>NUCLEOTIDE SEQUENCE</scope>
    <source>
        <strain evidence="12">DOB743</strain>
    </source>
</reference>
<evidence type="ECO:0000313" key="12">
    <source>
        <dbReference type="EMBL" id="KAG1783551.1"/>
    </source>
</evidence>
<feature type="transmembrane region" description="Helical" evidence="10">
    <location>
        <begin position="317"/>
        <end position="345"/>
    </location>
</feature>
<evidence type="ECO:0000256" key="4">
    <source>
        <dbReference type="ARBA" id="ARBA00022676"/>
    </source>
</evidence>
<evidence type="ECO:0000256" key="7">
    <source>
        <dbReference type="ARBA" id="ARBA00022824"/>
    </source>
</evidence>
<evidence type="ECO:0000256" key="5">
    <source>
        <dbReference type="ARBA" id="ARBA00022679"/>
    </source>
</evidence>
<evidence type="ECO:0000256" key="3">
    <source>
        <dbReference type="ARBA" id="ARBA00007063"/>
    </source>
</evidence>
<dbReference type="Pfam" id="PF03901">
    <property type="entry name" value="Glyco_transf_22"/>
    <property type="match status" value="1"/>
</dbReference>
<feature type="transmembrane region" description="Helical" evidence="10">
    <location>
        <begin position="433"/>
        <end position="462"/>
    </location>
</feature>
<evidence type="ECO:0000256" key="10">
    <source>
        <dbReference type="RuleBase" id="RU363075"/>
    </source>
</evidence>
<dbReference type="GO" id="GO:0006487">
    <property type="term" value="P:protein N-linked glycosylation"/>
    <property type="evidence" value="ECO:0007669"/>
    <property type="project" value="TreeGrafter"/>
</dbReference>
<dbReference type="GO" id="GO:0000026">
    <property type="term" value="F:alpha-1,2-mannosyltransferase activity"/>
    <property type="evidence" value="ECO:0007669"/>
    <property type="project" value="TreeGrafter"/>
</dbReference>
<dbReference type="InterPro" id="IPR005599">
    <property type="entry name" value="GPI_mannosylTrfase"/>
</dbReference>
<dbReference type="Proteomes" id="UP000714275">
    <property type="component" value="Unassembled WGS sequence"/>
</dbReference>
<comment type="subcellular location">
    <subcellularLocation>
        <location evidence="1 10">Endoplasmic reticulum membrane</location>
        <topology evidence="1 10">Multi-pass membrane protein</topology>
    </subcellularLocation>
</comment>
<sequence length="691" mass="78417">MASNVQTLRLRRKEDPKPSVPSVARHSGILQDQLRRSARKPWNPDFSTAVRILLLIRVAAAMYTNIQDCDEVFNFWEPLHYIDHGHGFQTWEVTPMYAIRSWSYVLLHLIPARLPLILNLGKRPAFFAVRITLAVVSTLCEAKLCRTVVEKVNERVGRYLFFMLLFSAGMWNCRSSTHIALLPSSFAMYATTIAFTYSLEPSSAKNKRRTLFATMLFATGAIVGWPFALALSLPFVFEELLVFGGDRVDPSSRTSWMISRWKRLFVAGLISALIFVPVIAIDSAAYGGWNIVPWNIVRYNLFGGSERGPDLYGTAPWYFYILNLLLNFNVLVPLAFISLPGLAVTYRIDRKRLGMSKPGPDQSSPFTLLALRLAPLYVWTAILTAQAHKEERFMFPAYPLICFNAAVALYLIRGWMEVAYISATKSSYRASRSIIFGAITCTVIAVTGLISLSRVLALWHYYHAPLSTFNHLEADELPRLLNVTGLLPPLLPGTEENDRPSIDLAPIRAFDLRLCLGKEWYRFPGHYLVPNGVTVDFVKSEFGGLLPAHFEESHAKLTLNRWWDRPGSRITPASLNDLNKEAPEFYVSISLTLFQVPIESCDYLVDLDFPEHPVSSLLEPRYAVDNETWERVSCLPFLDASHSSLLTRTLWLPGSWWQDKNEFGDYCLLKNREKVHKKEVEVAARVHEGKL</sequence>
<evidence type="ECO:0000256" key="1">
    <source>
        <dbReference type="ARBA" id="ARBA00004477"/>
    </source>
</evidence>
<evidence type="ECO:0000256" key="9">
    <source>
        <dbReference type="ARBA" id="ARBA00023136"/>
    </source>
</evidence>
<evidence type="ECO:0000313" key="13">
    <source>
        <dbReference type="Proteomes" id="UP000714275"/>
    </source>
</evidence>
<protein>
    <recommendedName>
        <fullName evidence="10">Mannosyltransferase</fullName>
        <ecNumber evidence="10">2.4.1.-</ecNumber>
    </recommendedName>
</protein>
<dbReference type="PANTHER" id="PTHR22760">
    <property type="entry name" value="GLYCOSYLTRANSFERASE"/>
    <property type="match status" value="1"/>
</dbReference>
<gene>
    <name evidence="12" type="ORF">EV702DRAFT_1175598</name>
</gene>
<keyword evidence="5" id="KW-0808">Transferase</keyword>
<feature type="region of interest" description="Disordered" evidence="11">
    <location>
        <begin position="1"/>
        <end position="25"/>
    </location>
</feature>
<keyword evidence="6 10" id="KW-0812">Transmembrane</keyword>
<dbReference type="OrthoDB" id="497541at2759"/>
<name>A0A9P7A8T4_9AGAM</name>
<accession>A0A9P7A8T4</accession>
<evidence type="ECO:0000256" key="8">
    <source>
        <dbReference type="ARBA" id="ARBA00022989"/>
    </source>
</evidence>
<dbReference type="GO" id="GO:0005789">
    <property type="term" value="C:endoplasmic reticulum membrane"/>
    <property type="evidence" value="ECO:0007669"/>
    <property type="project" value="UniProtKB-SubCell"/>
</dbReference>
<organism evidence="12 13">
    <name type="scientific">Suillus placidus</name>
    <dbReference type="NCBI Taxonomy" id="48579"/>
    <lineage>
        <taxon>Eukaryota</taxon>
        <taxon>Fungi</taxon>
        <taxon>Dikarya</taxon>
        <taxon>Basidiomycota</taxon>
        <taxon>Agaricomycotina</taxon>
        <taxon>Agaricomycetes</taxon>
        <taxon>Agaricomycetidae</taxon>
        <taxon>Boletales</taxon>
        <taxon>Suillineae</taxon>
        <taxon>Suillaceae</taxon>
        <taxon>Suillus</taxon>
    </lineage>
</organism>
<feature type="transmembrane region" description="Helical" evidence="10">
    <location>
        <begin position="180"/>
        <end position="199"/>
    </location>
</feature>
<keyword evidence="13" id="KW-1185">Reference proteome</keyword>
<feature type="transmembrane region" description="Helical" evidence="10">
    <location>
        <begin position="264"/>
        <end position="289"/>
    </location>
</feature>
<comment type="pathway">
    <text evidence="2">Protein modification; protein glycosylation.</text>
</comment>
<keyword evidence="4 10" id="KW-0328">Glycosyltransferase</keyword>
<evidence type="ECO:0000256" key="11">
    <source>
        <dbReference type="SAM" id="MobiDB-lite"/>
    </source>
</evidence>
<comment type="similarity">
    <text evidence="3 10">Belongs to the glycosyltransferase 22 family.</text>
</comment>
<keyword evidence="8 10" id="KW-1133">Transmembrane helix</keyword>
<dbReference type="AlphaFoldDB" id="A0A9P7A8T4"/>
<keyword evidence="9 10" id="KW-0472">Membrane</keyword>
<feature type="transmembrane region" description="Helical" evidence="10">
    <location>
        <begin position="366"/>
        <end position="387"/>
    </location>
</feature>
<keyword evidence="7 10" id="KW-0256">Endoplasmic reticulum</keyword>
<dbReference type="PANTHER" id="PTHR22760:SF2">
    <property type="entry name" value="ALPHA-1,2-MANNOSYLTRANSFERASE ALG9"/>
    <property type="match status" value="1"/>
</dbReference>
<dbReference type="EC" id="2.4.1.-" evidence="10"/>
<evidence type="ECO:0000256" key="2">
    <source>
        <dbReference type="ARBA" id="ARBA00004922"/>
    </source>
</evidence>
<evidence type="ECO:0000256" key="6">
    <source>
        <dbReference type="ARBA" id="ARBA00022692"/>
    </source>
</evidence>
<proteinExistence type="inferred from homology"/>